<accession>A0A1X9LFN4</accession>
<evidence type="ECO:0000313" key="2">
    <source>
        <dbReference type="Proteomes" id="UP000192775"/>
    </source>
</evidence>
<evidence type="ECO:0000313" key="1">
    <source>
        <dbReference type="EMBL" id="ARJ03995.1"/>
    </source>
</evidence>
<name>A0A1X9LFN4_9MICO</name>
<dbReference type="EMBL" id="CP020715">
    <property type="protein sequence ID" value="ARJ03995.1"/>
    <property type="molecule type" value="Genomic_DNA"/>
</dbReference>
<dbReference type="KEGG" id="cphy:B5808_01145"/>
<dbReference type="STRING" id="1619308.B5808_01145"/>
<reference evidence="1 2" key="1">
    <citation type="submission" date="2017-04" db="EMBL/GenBank/DDBJ databases">
        <authorList>
            <person name="Afonso C.L."/>
            <person name="Miller P.J."/>
            <person name="Scott M.A."/>
            <person name="Spackman E."/>
            <person name="Goraichik I."/>
            <person name="Dimitrov K.M."/>
            <person name="Suarez D.L."/>
            <person name="Swayne D.E."/>
        </authorList>
    </citation>
    <scope>NUCLEOTIDE SEQUENCE [LARGE SCALE GENOMIC DNA]</scope>
    <source>
        <strain evidence="2">XA(T)</strain>
    </source>
</reference>
<protein>
    <submittedName>
        <fullName evidence="1">Uncharacterized protein</fullName>
    </submittedName>
</protein>
<sequence>MIIWTRWGIFAFLFVGLGVGLGFLLKAAVGLGRVTEPSVSGIFVGLGFLVSGVALFFFDKYVVRAHLDKPRQLTYTRQLAQPYTHPDGRIQTHEVVPAVDPQSGQPLVVAPRSSLFFIPLRFWPYIIAGLGLVILIINFVVFLAR</sequence>
<dbReference type="Proteomes" id="UP000192775">
    <property type="component" value="Chromosome"/>
</dbReference>
<proteinExistence type="predicted"/>
<organism evidence="1 2">
    <name type="scientific">Cnuibacter physcomitrellae</name>
    <dbReference type="NCBI Taxonomy" id="1619308"/>
    <lineage>
        <taxon>Bacteria</taxon>
        <taxon>Bacillati</taxon>
        <taxon>Actinomycetota</taxon>
        <taxon>Actinomycetes</taxon>
        <taxon>Micrococcales</taxon>
        <taxon>Microbacteriaceae</taxon>
        <taxon>Cnuibacter</taxon>
    </lineage>
</organism>
<gene>
    <name evidence="1" type="ORF">B5808_01145</name>
</gene>
<dbReference type="RefSeq" id="WP_085017807.1">
    <property type="nucleotide sequence ID" value="NZ_BMHD01000001.1"/>
</dbReference>
<dbReference type="AlphaFoldDB" id="A0A1X9LFN4"/>
<keyword evidence="2" id="KW-1185">Reference proteome</keyword>